<protein>
    <submittedName>
        <fullName evidence="6">Recombinase family protein</fullName>
    </submittedName>
</protein>
<dbReference type="GO" id="GO:0003677">
    <property type="term" value="F:DNA binding"/>
    <property type="evidence" value="ECO:0007669"/>
    <property type="project" value="UniProtKB-KW"/>
</dbReference>
<dbReference type="AlphaFoldDB" id="A0A7X3SN24"/>
<dbReference type="PROSITE" id="PS51737">
    <property type="entry name" value="RECOMBINASE_DNA_BIND"/>
    <property type="match status" value="1"/>
</dbReference>
<dbReference type="Gene3D" id="3.90.1750.20">
    <property type="entry name" value="Putative Large Serine Recombinase, Chain B, Domain 2"/>
    <property type="match status" value="1"/>
</dbReference>
<dbReference type="Proteomes" id="UP000436483">
    <property type="component" value="Unassembled WGS sequence"/>
</dbReference>
<proteinExistence type="predicted"/>
<feature type="coiled-coil region" evidence="3">
    <location>
        <begin position="399"/>
        <end position="457"/>
    </location>
</feature>
<evidence type="ECO:0000313" key="7">
    <source>
        <dbReference type="Proteomes" id="UP000436483"/>
    </source>
</evidence>
<dbReference type="Gene3D" id="3.40.50.1390">
    <property type="entry name" value="Resolvase, N-terminal catalytic domain"/>
    <property type="match status" value="1"/>
</dbReference>
<dbReference type="EMBL" id="WURB01000003">
    <property type="protein sequence ID" value="MXQ10952.1"/>
    <property type="molecule type" value="Genomic_DNA"/>
</dbReference>
<keyword evidence="3" id="KW-0175">Coiled coil</keyword>
<dbReference type="CDD" id="cd00338">
    <property type="entry name" value="Ser_Recombinase"/>
    <property type="match status" value="1"/>
</dbReference>
<dbReference type="RefSeq" id="WP_160883557.1">
    <property type="nucleotide sequence ID" value="NZ_WURB01000003.1"/>
</dbReference>
<dbReference type="InterPro" id="IPR038109">
    <property type="entry name" value="DNA_bind_recomb_sf"/>
</dbReference>
<keyword evidence="1" id="KW-0238">DNA-binding</keyword>
<dbReference type="InterPro" id="IPR011109">
    <property type="entry name" value="DNA_bind_recombinase_dom"/>
</dbReference>
<dbReference type="GO" id="GO:0000150">
    <property type="term" value="F:DNA strand exchange activity"/>
    <property type="evidence" value="ECO:0007669"/>
    <property type="project" value="InterPro"/>
</dbReference>
<sequence>MKHVNPPVQTRPKAYSYIRMSSARQIKGDSLRRQLAASEEYAEKRGLSLDTTLREMGVSAFDGSNLNGALGKFLTMVEEGQIASGSYLLVESLDRLSRDHVLDALEIFSRIIRAGIVLVTLADGYEYSRDSIKKDWTQLIISLAIMSRAHEESALKANRLRERWNTKRGQIAEVKLTARAPFWLKLNEKRTGFDLIEDRVKVVERIFDEFIGGIGKGKIASRLNEDGIPPFSDWGDGWHGGTVVKVIQSRAVTGWFQPKRMETVEENGVRKKKRVPMGDPITDYFPRIIDEDTWLKAQAASETRLTKARGQGWTPNAAGPRGKYYSNLFSGFSQCGKCGKTMVYKPEGQRQDAMLRCSRLRRSQCDNNFKFRYVKLEREIVGWFADHGVRVDDTPPPEIKELERQIAVKQLEIGDLTLKIEQWMDLYDLSPTARDRIVKAEAQKVLLAGEIAELEKRLRAIRVLAWGPEQTAQFKDLIDQLDEVPKDERFAFRAKVAQVLREFIERIRFHPSGVVEIRMRATGRSQYLKDGVMWGFWPSRWGPEPEEIQE</sequence>
<evidence type="ECO:0000256" key="3">
    <source>
        <dbReference type="SAM" id="Coils"/>
    </source>
</evidence>
<dbReference type="SMART" id="SM00857">
    <property type="entry name" value="Resolvase"/>
    <property type="match status" value="1"/>
</dbReference>
<reference evidence="6 7" key="1">
    <citation type="submission" date="2019-12" db="EMBL/GenBank/DDBJ databases">
        <authorList>
            <person name="Yuan C.-G."/>
        </authorList>
    </citation>
    <scope>NUCLEOTIDE SEQUENCE [LARGE SCALE GENOMIC DNA]</scope>
    <source>
        <strain evidence="6 7">KCTC 23863</strain>
    </source>
</reference>
<evidence type="ECO:0000256" key="2">
    <source>
        <dbReference type="ARBA" id="ARBA00023172"/>
    </source>
</evidence>
<dbReference type="Pfam" id="PF07508">
    <property type="entry name" value="Recombinase"/>
    <property type="match status" value="1"/>
</dbReference>
<dbReference type="Pfam" id="PF00239">
    <property type="entry name" value="Resolvase"/>
    <property type="match status" value="1"/>
</dbReference>
<dbReference type="PROSITE" id="PS51736">
    <property type="entry name" value="RECOMBINASES_3"/>
    <property type="match status" value="1"/>
</dbReference>
<dbReference type="InterPro" id="IPR036162">
    <property type="entry name" value="Resolvase-like_N_sf"/>
</dbReference>
<dbReference type="OrthoDB" id="9791494at2"/>
<evidence type="ECO:0000256" key="1">
    <source>
        <dbReference type="ARBA" id="ARBA00023125"/>
    </source>
</evidence>
<dbReference type="SUPFAM" id="SSF53041">
    <property type="entry name" value="Resolvase-like"/>
    <property type="match status" value="1"/>
</dbReference>
<keyword evidence="7" id="KW-1185">Reference proteome</keyword>
<dbReference type="PANTHER" id="PTHR30461">
    <property type="entry name" value="DNA-INVERTASE FROM LAMBDOID PROPHAGE"/>
    <property type="match status" value="1"/>
</dbReference>
<dbReference type="InterPro" id="IPR025827">
    <property type="entry name" value="Zn_ribbon_recom_dom"/>
</dbReference>
<dbReference type="InterPro" id="IPR006119">
    <property type="entry name" value="Resolv_N"/>
</dbReference>
<dbReference type="InterPro" id="IPR050639">
    <property type="entry name" value="SSR_resolvase"/>
</dbReference>
<keyword evidence="2" id="KW-0233">DNA recombination</keyword>
<organism evidence="6 7">
    <name type="scientific">Microvirga makkahensis</name>
    <dbReference type="NCBI Taxonomy" id="1128670"/>
    <lineage>
        <taxon>Bacteria</taxon>
        <taxon>Pseudomonadati</taxon>
        <taxon>Pseudomonadota</taxon>
        <taxon>Alphaproteobacteria</taxon>
        <taxon>Hyphomicrobiales</taxon>
        <taxon>Methylobacteriaceae</taxon>
        <taxon>Microvirga</taxon>
    </lineage>
</organism>
<gene>
    <name evidence="6" type="ORF">GR328_05705</name>
</gene>
<reference evidence="6 7" key="2">
    <citation type="submission" date="2020-01" db="EMBL/GenBank/DDBJ databases">
        <title>Microvirga sp. nov., an arsenate reduction bacterium isolated from Tibet hotspring sediments.</title>
        <authorList>
            <person name="Xian W.-D."/>
            <person name="Li W.-J."/>
        </authorList>
    </citation>
    <scope>NUCLEOTIDE SEQUENCE [LARGE SCALE GENOMIC DNA]</scope>
    <source>
        <strain evidence="6 7">KCTC 23863</strain>
    </source>
</reference>
<feature type="domain" description="Resolvase/invertase-type recombinase catalytic" evidence="4">
    <location>
        <begin position="13"/>
        <end position="171"/>
    </location>
</feature>
<evidence type="ECO:0000259" key="5">
    <source>
        <dbReference type="PROSITE" id="PS51737"/>
    </source>
</evidence>
<comment type="caution">
    <text evidence="6">The sequence shown here is derived from an EMBL/GenBank/DDBJ whole genome shotgun (WGS) entry which is preliminary data.</text>
</comment>
<name>A0A7X3SN24_9HYPH</name>
<feature type="domain" description="Recombinase" evidence="5">
    <location>
        <begin position="181"/>
        <end position="307"/>
    </location>
</feature>
<dbReference type="PANTHER" id="PTHR30461:SF2">
    <property type="entry name" value="SERINE RECOMBINASE PINE-RELATED"/>
    <property type="match status" value="1"/>
</dbReference>
<dbReference type="Pfam" id="PF13408">
    <property type="entry name" value="Zn_ribbon_recom"/>
    <property type="match status" value="1"/>
</dbReference>
<evidence type="ECO:0000259" key="4">
    <source>
        <dbReference type="PROSITE" id="PS51736"/>
    </source>
</evidence>
<accession>A0A7X3SN24</accession>
<evidence type="ECO:0000313" key="6">
    <source>
        <dbReference type="EMBL" id="MXQ10952.1"/>
    </source>
</evidence>